<protein>
    <submittedName>
        <fullName evidence="1">Uncharacterized protein</fullName>
    </submittedName>
</protein>
<accession>A0AAE0ZTL3</accession>
<comment type="caution">
    <text evidence="1">The sequence shown here is derived from an EMBL/GenBank/DDBJ whole genome shotgun (WGS) entry which is preliminary data.</text>
</comment>
<name>A0AAE0ZTL3_9GAST</name>
<evidence type="ECO:0000313" key="1">
    <source>
        <dbReference type="EMBL" id="KAK3775324.1"/>
    </source>
</evidence>
<dbReference type="EMBL" id="JAWDGP010003344">
    <property type="protein sequence ID" value="KAK3775324.1"/>
    <property type="molecule type" value="Genomic_DNA"/>
</dbReference>
<reference evidence="1" key="1">
    <citation type="journal article" date="2023" name="G3 (Bethesda)">
        <title>A reference genome for the long-term kleptoplast-retaining sea slug Elysia crispata morphotype clarki.</title>
        <authorList>
            <person name="Eastman K.E."/>
            <person name="Pendleton A.L."/>
            <person name="Shaikh M.A."/>
            <person name="Suttiyut T."/>
            <person name="Ogas R."/>
            <person name="Tomko P."/>
            <person name="Gavelis G."/>
            <person name="Widhalm J.R."/>
            <person name="Wisecaver J.H."/>
        </authorList>
    </citation>
    <scope>NUCLEOTIDE SEQUENCE</scope>
    <source>
        <strain evidence="1">ECLA1</strain>
    </source>
</reference>
<keyword evidence="2" id="KW-1185">Reference proteome</keyword>
<dbReference type="AlphaFoldDB" id="A0AAE0ZTL3"/>
<proteinExistence type="predicted"/>
<dbReference type="Proteomes" id="UP001283361">
    <property type="component" value="Unassembled WGS sequence"/>
</dbReference>
<gene>
    <name evidence="1" type="ORF">RRG08_030992</name>
</gene>
<organism evidence="1 2">
    <name type="scientific">Elysia crispata</name>
    <name type="common">lettuce slug</name>
    <dbReference type="NCBI Taxonomy" id="231223"/>
    <lineage>
        <taxon>Eukaryota</taxon>
        <taxon>Metazoa</taxon>
        <taxon>Spiralia</taxon>
        <taxon>Lophotrochozoa</taxon>
        <taxon>Mollusca</taxon>
        <taxon>Gastropoda</taxon>
        <taxon>Heterobranchia</taxon>
        <taxon>Euthyneura</taxon>
        <taxon>Panpulmonata</taxon>
        <taxon>Sacoglossa</taxon>
        <taxon>Placobranchoidea</taxon>
        <taxon>Plakobranchidae</taxon>
        <taxon>Elysia</taxon>
    </lineage>
</organism>
<evidence type="ECO:0000313" key="2">
    <source>
        <dbReference type="Proteomes" id="UP001283361"/>
    </source>
</evidence>
<sequence length="134" mass="15146">MSSGHSPCAFQKSFMFVGKNLENSLDCWKELMGAVSGCHHVFDWIKDRIRIPFSNLPIDFEIENKHFSARENDFISKELKRLLKSDHVQLATDASCEGWGGIIVDSHQEAQGAWDRSTSSKSSNFREISAVLIL</sequence>